<dbReference type="SUPFAM" id="SSF53474">
    <property type="entry name" value="alpha/beta-Hydrolases"/>
    <property type="match status" value="1"/>
</dbReference>
<dbReference type="Pfam" id="PF06821">
    <property type="entry name" value="Ser_hydrolase"/>
    <property type="match status" value="1"/>
</dbReference>
<dbReference type="Gene3D" id="3.40.50.1820">
    <property type="entry name" value="alpha/beta hydrolase"/>
    <property type="match status" value="1"/>
</dbReference>
<dbReference type="Proteomes" id="UP000095210">
    <property type="component" value="Chromosome"/>
</dbReference>
<dbReference type="EMBL" id="CP014859">
    <property type="protein sequence ID" value="AOS62428.1"/>
    <property type="molecule type" value="Genomic_DNA"/>
</dbReference>
<gene>
    <name evidence="1" type="ORF">TL08_08065</name>
</gene>
<keyword evidence="1" id="KW-0378">Hydrolase</keyword>
<dbReference type="InterPro" id="IPR010662">
    <property type="entry name" value="RBBP9/YdeN"/>
</dbReference>
<name>A0AAC9MWP3_9PSEU</name>
<dbReference type="InterPro" id="IPR029058">
    <property type="entry name" value="AB_hydrolase_fold"/>
</dbReference>
<dbReference type="RefSeq" id="WP_069847814.1">
    <property type="nucleotide sequence ID" value="NZ_CP014859.1"/>
</dbReference>
<evidence type="ECO:0000313" key="2">
    <source>
        <dbReference type="Proteomes" id="UP000095210"/>
    </source>
</evidence>
<dbReference type="AlphaFoldDB" id="A0AAC9MWP3"/>
<keyword evidence="2" id="KW-1185">Reference proteome</keyword>
<organism evidence="1 2">
    <name type="scientific">Actinoalloteichus hymeniacidonis</name>
    <dbReference type="NCBI Taxonomy" id="340345"/>
    <lineage>
        <taxon>Bacteria</taxon>
        <taxon>Bacillati</taxon>
        <taxon>Actinomycetota</taxon>
        <taxon>Actinomycetes</taxon>
        <taxon>Pseudonocardiales</taxon>
        <taxon>Pseudonocardiaceae</taxon>
        <taxon>Actinoalloteichus</taxon>
    </lineage>
</organism>
<protein>
    <submittedName>
        <fullName evidence="1">Esterase of the alpha/beta hydrolase fold</fullName>
    </submittedName>
</protein>
<reference evidence="2" key="1">
    <citation type="submission" date="2016-03" db="EMBL/GenBank/DDBJ databases">
        <title>Complete genome sequence of the type strain Actinoalloteichus hymeniacidonis DSM 45092.</title>
        <authorList>
            <person name="Schaffert L."/>
            <person name="Albersmeier A."/>
            <person name="Winkler A."/>
            <person name="Kalinowski J."/>
            <person name="Zotchev S."/>
            <person name="Ruckert C."/>
        </authorList>
    </citation>
    <scope>NUCLEOTIDE SEQUENCE [LARGE SCALE GENOMIC DNA]</scope>
    <source>
        <strain evidence="2">HPA177(T) (DSM 45092(T))</strain>
    </source>
</reference>
<accession>A0AAC9MWP3</accession>
<proteinExistence type="predicted"/>
<sequence>MPDRHVLLLHGWRTPQPEHWQLWLAPRLYARGWEVDFPKLPSADTPVLAEWLAVVQRRVARVPRSAELVVVAHCCSALVWMHHAAVLDGRGRRADRVLLVAPPGWNWRHPDLSGLPYPAADGWSLRRAAGVTRLVVGVGDPWGGVAETSRLAAALGIEIDVVPDGRHLDVEAGFGPWSQALDWVVDPATAALNTARRDRPADGR</sequence>
<dbReference type="KEGG" id="ahm:TL08_08065"/>
<evidence type="ECO:0000313" key="1">
    <source>
        <dbReference type="EMBL" id="AOS62428.1"/>
    </source>
</evidence>
<dbReference type="GO" id="GO:0016787">
    <property type="term" value="F:hydrolase activity"/>
    <property type="evidence" value="ECO:0007669"/>
    <property type="project" value="UniProtKB-KW"/>
</dbReference>